<evidence type="ECO:0000313" key="1">
    <source>
        <dbReference type="EMBL" id="PER55712.1"/>
    </source>
</evidence>
<dbReference type="Proteomes" id="UP000219897">
    <property type="component" value="Unassembled WGS sequence"/>
</dbReference>
<dbReference type="EMBL" id="NTYF01000023">
    <property type="protein sequence ID" value="PER55712.1"/>
    <property type="molecule type" value="Genomic_DNA"/>
</dbReference>
<gene>
    <name evidence="1" type="ORF">CN495_08135</name>
</gene>
<sequence>MCREKSTLQQHIEDEGIVIVVANELETGVEMLNHLANRYTGDKGVVGQDCLVDTVCVEENTLPLSIKEGNNSGRRNYQEVVEEVVKSCSSVVAVVDSERKFDAYMDAVVESSCGGVVLADTEVFSEIANKSESMFRAGNGLGKLSNTFKGVITGYVMFLDDNGEICDELPPARTNW</sequence>
<dbReference type="RefSeq" id="WP_098317052.1">
    <property type="nucleotide sequence ID" value="NZ_NTYF01000023.1"/>
</dbReference>
<name>A0ABD6SKX3_BACTU</name>
<reference evidence="1 2" key="1">
    <citation type="submission" date="2017-09" db="EMBL/GenBank/DDBJ databases">
        <title>Large-scale bioinformatics analysis of Bacillus genomes uncovers conserved roles of natural products in bacterial physiology.</title>
        <authorList>
            <consortium name="Agbiome Team Llc"/>
            <person name="Bleich R.M."/>
            <person name="Kirk G.J."/>
            <person name="Santa Maria K.C."/>
            <person name="Allen S.E."/>
            <person name="Farag S."/>
            <person name="Shank E.A."/>
            <person name="Bowers A."/>
        </authorList>
    </citation>
    <scope>NUCLEOTIDE SEQUENCE [LARGE SCALE GENOMIC DNA]</scope>
    <source>
        <strain evidence="1 2">AFS005140</strain>
    </source>
</reference>
<dbReference type="AlphaFoldDB" id="A0ABD6SKX3"/>
<proteinExistence type="predicted"/>
<accession>A0ABD6SKX3</accession>
<organism evidence="1 2">
    <name type="scientific">Bacillus thuringiensis</name>
    <dbReference type="NCBI Taxonomy" id="1428"/>
    <lineage>
        <taxon>Bacteria</taxon>
        <taxon>Bacillati</taxon>
        <taxon>Bacillota</taxon>
        <taxon>Bacilli</taxon>
        <taxon>Bacillales</taxon>
        <taxon>Bacillaceae</taxon>
        <taxon>Bacillus</taxon>
        <taxon>Bacillus cereus group</taxon>
    </lineage>
</organism>
<protein>
    <submittedName>
        <fullName evidence="1">Uncharacterized protein</fullName>
    </submittedName>
</protein>
<comment type="caution">
    <text evidence="1">The sequence shown here is derived from an EMBL/GenBank/DDBJ whole genome shotgun (WGS) entry which is preliminary data.</text>
</comment>
<evidence type="ECO:0000313" key="2">
    <source>
        <dbReference type="Proteomes" id="UP000219897"/>
    </source>
</evidence>